<organism evidence="3 4">
    <name type="scientific">Plasmodium cynomolgi (strain B)</name>
    <dbReference type="NCBI Taxonomy" id="1120755"/>
    <lineage>
        <taxon>Eukaryota</taxon>
        <taxon>Sar</taxon>
        <taxon>Alveolata</taxon>
        <taxon>Apicomplexa</taxon>
        <taxon>Aconoidasida</taxon>
        <taxon>Haemosporida</taxon>
        <taxon>Plasmodiidae</taxon>
        <taxon>Plasmodium</taxon>
        <taxon>Plasmodium (Plasmodium)</taxon>
    </lineage>
</organism>
<dbReference type="RefSeq" id="XP_004225199.1">
    <property type="nucleotide sequence ID" value="XM_004225151.1"/>
</dbReference>
<reference evidence="3 4" key="1">
    <citation type="journal article" date="2012" name="Nat. Genet.">
        <title>Plasmodium cynomolgi genome sequences provide insight into Plasmodium vivax and the monkey malaria clade.</title>
        <authorList>
            <person name="Tachibana S."/>
            <person name="Sullivan S.A."/>
            <person name="Kawai S."/>
            <person name="Nakamura S."/>
            <person name="Kim H.R."/>
            <person name="Goto N."/>
            <person name="Arisue N."/>
            <person name="Palacpac N.M.Q."/>
            <person name="Honma H."/>
            <person name="Yagi M."/>
            <person name="Tougan T."/>
            <person name="Katakai Y."/>
            <person name="Kaneko O."/>
            <person name="Mita T."/>
            <person name="Kita K."/>
            <person name="Yasutomi Y."/>
            <person name="Sutton P.L."/>
            <person name="Shakhbatyan R."/>
            <person name="Horii T."/>
            <person name="Yasunaga T."/>
            <person name="Barnwell J.W."/>
            <person name="Escalante A.A."/>
            <person name="Carlton J.M."/>
            <person name="Tanabe K."/>
        </authorList>
    </citation>
    <scope>NUCLEOTIDE SEQUENCE [LARGE SCALE GENOMIC DNA]</scope>
    <source>
        <strain evidence="3 4">B</strain>
    </source>
</reference>
<feature type="compositionally biased region" description="Basic and acidic residues" evidence="2">
    <location>
        <begin position="281"/>
        <end position="305"/>
    </location>
</feature>
<dbReference type="EMBL" id="DF157106">
    <property type="protein sequence ID" value="GAB69252.1"/>
    <property type="molecule type" value="Genomic_DNA"/>
</dbReference>
<accession>K6VIN9</accession>
<dbReference type="eggNOG" id="ENOG502TMZY">
    <property type="taxonomic scope" value="Eukaryota"/>
</dbReference>
<gene>
    <name evidence="3" type="ORF">PCYB_146800</name>
</gene>
<feature type="coiled-coil region" evidence="1">
    <location>
        <begin position="23"/>
        <end position="50"/>
    </location>
</feature>
<evidence type="ECO:0000313" key="3">
    <source>
        <dbReference type="EMBL" id="GAB69252.1"/>
    </source>
</evidence>
<dbReference type="AlphaFoldDB" id="K6VIN9"/>
<evidence type="ECO:0000256" key="2">
    <source>
        <dbReference type="SAM" id="MobiDB-lite"/>
    </source>
</evidence>
<name>K6VIN9_PLACD</name>
<feature type="region of interest" description="Disordered" evidence="2">
    <location>
        <begin position="271"/>
        <end position="322"/>
    </location>
</feature>
<dbReference type="OrthoDB" id="380783at2759"/>
<keyword evidence="1" id="KW-0175">Coiled coil</keyword>
<dbReference type="VEuPathDB" id="PlasmoDB:PCYB_146800"/>
<dbReference type="PhylomeDB" id="K6VIN9"/>
<protein>
    <submittedName>
        <fullName evidence="3">Uncharacterized protein</fullName>
    </submittedName>
</protein>
<sequence>MKEPTSHQDVRHSYVDDKVPFLKNEESTNRLNIKDQVEKYERKKKNIKKEMYKFMSGIKKGRKQSHHVNYNFGVLCRTAPLYVNISSLSTQGGGTINGNPRELQKGGSTPKERNYKKKISPCRDYENEGDFKKHNFLWNRDGYHERGYQNCVQAFLKSTDFHCSSIFGEYMHGRGVPAWGMYQSEGSSLLGGKKLYREMHQNGWKGGLGPRWGDPDGEFSTCGGNLSGITSPRKSMKIDLQGWTLQGKNRRGHQRGSSNCSSESTKIIDQFVKSIEGNQSGEKEKRESMDREKEKKESVDREKVNFGEVPPGSNPLHGMTIPNLSIPDEYTITTRKSKTHAADQDAATVLLEYKQMVKDNKKMLNLLQRVMHQVEVTNRSSEVNKKIEKGMSTYLRKVERMVSKYREALKCDDFNRARRLHRHFKANEMVMLRCVLNYVIDLMRHVKYECKDLRQEIEREICELDALDKTT</sequence>
<evidence type="ECO:0000313" key="4">
    <source>
        <dbReference type="Proteomes" id="UP000006319"/>
    </source>
</evidence>
<feature type="region of interest" description="Disordered" evidence="2">
    <location>
        <begin position="93"/>
        <end position="115"/>
    </location>
</feature>
<keyword evidence="4" id="KW-1185">Reference proteome</keyword>
<dbReference type="GeneID" id="14695634"/>
<feature type="region of interest" description="Disordered" evidence="2">
    <location>
        <begin position="244"/>
        <end position="263"/>
    </location>
</feature>
<dbReference type="Proteomes" id="UP000006319">
    <property type="component" value="Chromosome 14"/>
</dbReference>
<proteinExistence type="predicted"/>
<dbReference type="OMA" id="VKYECKD"/>
<evidence type="ECO:0000256" key="1">
    <source>
        <dbReference type="SAM" id="Coils"/>
    </source>
</evidence>
<dbReference type="KEGG" id="pcy:PCYB_146800"/>